<dbReference type="Proteomes" id="UP000199052">
    <property type="component" value="Unassembled WGS sequence"/>
</dbReference>
<dbReference type="InterPro" id="IPR011009">
    <property type="entry name" value="Kinase-like_dom_sf"/>
</dbReference>
<evidence type="ECO:0000313" key="3">
    <source>
        <dbReference type="EMBL" id="SFH23282.1"/>
    </source>
</evidence>
<evidence type="ECO:0000259" key="1">
    <source>
        <dbReference type="Pfam" id="PF01636"/>
    </source>
</evidence>
<dbReference type="AlphaFoldDB" id="A0A1I2YCC9"/>
<accession>A0A1I2YCC9</accession>
<dbReference type="SUPFAM" id="SSF56112">
    <property type="entry name" value="Protein kinase-like (PK-like)"/>
    <property type="match status" value="1"/>
</dbReference>
<reference evidence="3 4" key="1">
    <citation type="submission" date="2016-10" db="EMBL/GenBank/DDBJ databases">
        <authorList>
            <person name="de Groot N.N."/>
        </authorList>
    </citation>
    <scope>NUCLEOTIDE SEQUENCE [LARGE SCALE GENOMIC DNA]</scope>
    <source>
        <strain evidence="3 4">CPCC 202808</strain>
    </source>
</reference>
<dbReference type="EMBL" id="FOOI01000014">
    <property type="protein sequence ID" value="SFH23282.1"/>
    <property type="molecule type" value="Genomic_DNA"/>
</dbReference>
<feature type="domain" description="Aminoglycoside phosphotransferase" evidence="1">
    <location>
        <begin position="121"/>
        <end position="181"/>
    </location>
</feature>
<evidence type="ECO:0000313" key="2">
    <source>
        <dbReference type="EMBL" id="NYH87041.1"/>
    </source>
</evidence>
<dbReference type="Pfam" id="PF01636">
    <property type="entry name" value="APH"/>
    <property type="match status" value="1"/>
</dbReference>
<dbReference type="RefSeq" id="WP_092886379.1">
    <property type="nucleotide sequence ID" value="NZ_FOOI01000014.1"/>
</dbReference>
<gene>
    <name evidence="2" type="ORF">FHR37_005892</name>
    <name evidence="3" type="ORF">SAMN05421678_11423</name>
</gene>
<name>A0A1I2YCC9_9ACTN</name>
<dbReference type="OrthoDB" id="236897at2"/>
<protein>
    <submittedName>
        <fullName evidence="3">Phosphotransferase enzyme family protein</fullName>
    </submittedName>
</protein>
<dbReference type="GO" id="GO:0016740">
    <property type="term" value="F:transferase activity"/>
    <property type="evidence" value="ECO:0007669"/>
    <property type="project" value="UniProtKB-KW"/>
</dbReference>
<organism evidence="3 4">
    <name type="scientific">Actinopolymorpha cephalotaxi</name>
    <dbReference type="NCBI Taxonomy" id="504797"/>
    <lineage>
        <taxon>Bacteria</taxon>
        <taxon>Bacillati</taxon>
        <taxon>Actinomycetota</taxon>
        <taxon>Actinomycetes</taxon>
        <taxon>Propionibacteriales</taxon>
        <taxon>Actinopolymorphaceae</taxon>
        <taxon>Actinopolymorpha</taxon>
    </lineage>
</organism>
<dbReference type="STRING" id="504797.SAMN05421678_11423"/>
<proteinExistence type="predicted"/>
<keyword evidence="5" id="KW-1185">Reference proteome</keyword>
<evidence type="ECO:0000313" key="4">
    <source>
        <dbReference type="Proteomes" id="UP000199052"/>
    </source>
</evidence>
<reference evidence="2 5" key="2">
    <citation type="submission" date="2020-07" db="EMBL/GenBank/DDBJ databases">
        <title>Sequencing the genomes of 1000 actinobacteria strains.</title>
        <authorList>
            <person name="Klenk H.-P."/>
        </authorList>
    </citation>
    <scope>NUCLEOTIDE SEQUENCE [LARGE SCALE GENOMIC DNA]</scope>
    <source>
        <strain evidence="2 5">DSM 45117</strain>
    </source>
</reference>
<evidence type="ECO:0000313" key="5">
    <source>
        <dbReference type="Proteomes" id="UP000533017"/>
    </source>
</evidence>
<dbReference type="EMBL" id="JACBZA010000001">
    <property type="protein sequence ID" value="NYH87041.1"/>
    <property type="molecule type" value="Genomic_DNA"/>
</dbReference>
<dbReference type="InterPro" id="IPR002575">
    <property type="entry name" value="Aminoglycoside_PTrfase"/>
</dbReference>
<sequence>MTEQRLEGGNVGGAVRVGDTVRRAAGPWTPAVHALLEHLAGKGFPGAPRPLGYDEQGREVLTFLDGETVGTRRPRPAWVFADDTLEQVARWMCAYHRAVADFVPPSGAVWRGGGSWSPGLIIAHNDAATYNAAWHRGRLTGFFDWDFAGPATPEWDLALAAFSWVPLHTRSVVAAEGFTDFAARPRRLERFLRTYGWQATTGEFLDVVGARVRSQADSIRELAASGDEAFVRLLGQGIPDDLDQAVAELATFPR</sequence>
<dbReference type="Proteomes" id="UP000533017">
    <property type="component" value="Unassembled WGS sequence"/>
</dbReference>
<dbReference type="Gene3D" id="3.90.1200.10">
    <property type="match status" value="1"/>
</dbReference>
<keyword evidence="3" id="KW-0808">Transferase</keyword>